<dbReference type="InterPro" id="IPR036922">
    <property type="entry name" value="Rieske_2Fe-2S_sf"/>
</dbReference>
<keyword evidence="17" id="KW-1015">Disulfide bond</keyword>
<dbReference type="NCBIfam" id="TIGR01416">
    <property type="entry name" value="Rieske_proteo"/>
    <property type="match status" value="1"/>
</dbReference>
<keyword evidence="14" id="KW-0408">Iron</keyword>
<evidence type="ECO:0000256" key="18">
    <source>
        <dbReference type="ARBA" id="ARBA00029351"/>
    </source>
</evidence>
<evidence type="ECO:0000256" key="20">
    <source>
        <dbReference type="ARBA" id="ARBA00034078"/>
    </source>
</evidence>
<dbReference type="PROSITE" id="PS51318">
    <property type="entry name" value="TAT"/>
    <property type="match status" value="1"/>
</dbReference>
<keyword evidence="6" id="KW-0813">Transport</keyword>
<dbReference type="InterPro" id="IPR006317">
    <property type="entry name" value="Ubiquinol_cyt_c_Rdtase_Fe-S-su"/>
</dbReference>
<accession>A0A381S5K6</accession>
<keyword evidence="16" id="KW-0472">Membrane</keyword>
<evidence type="ECO:0000256" key="16">
    <source>
        <dbReference type="ARBA" id="ARBA00023136"/>
    </source>
</evidence>
<dbReference type="InterPro" id="IPR017941">
    <property type="entry name" value="Rieske_2Fe-2S"/>
</dbReference>
<evidence type="ECO:0000256" key="14">
    <source>
        <dbReference type="ARBA" id="ARBA00023004"/>
    </source>
</evidence>
<dbReference type="GO" id="GO:0046872">
    <property type="term" value="F:metal ion binding"/>
    <property type="evidence" value="ECO:0007669"/>
    <property type="project" value="UniProtKB-KW"/>
</dbReference>
<dbReference type="InterPro" id="IPR019470">
    <property type="entry name" value="Ubiq_cytC_Rdtase_Fe-S_su_TAT"/>
</dbReference>
<evidence type="ECO:0000256" key="2">
    <source>
        <dbReference type="ARBA" id="ARBA00004162"/>
    </source>
</evidence>
<dbReference type="GO" id="GO:0005886">
    <property type="term" value="C:plasma membrane"/>
    <property type="evidence" value="ECO:0007669"/>
    <property type="project" value="UniProtKB-SubCell"/>
</dbReference>
<comment type="catalytic activity">
    <reaction evidence="18">
        <text>a quinol + 2 Fe(III)-[cytochrome c](out) = a quinone + 2 Fe(II)-[cytochrome c](out) + 2 H(+)(out)</text>
        <dbReference type="Rhea" id="RHEA:11484"/>
        <dbReference type="Rhea" id="RHEA-COMP:10350"/>
        <dbReference type="Rhea" id="RHEA-COMP:14399"/>
        <dbReference type="ChEBI" id="CHEBI:15378"/>
        <dbReference type="ChEBI" id="CHEBI:24646"/>
        <dbReference type="ChEBI" id="CHEBI:29033"/>
        <dbReference type="ChEBI" id="CHEBI:29034"/>
        <dbReference type="ChEBI" id="CHEBI:132124"/>
        <dbReference type="EC" id="7.1.1.8"/>
    </reaction>
</comment>
<evidence type="ECO:0000256" key="10">
    <source>
        <dbReference type="ARBA" id="ARBA00022723"/>
    </source>
</evidence>
<evidence type="ECO:0000256" key="7">
    <source>
        <dbReference type="ARBA" id="ARBA00022475"/>
    </source>
</evidence>
<dbReference type="PRINTS" id="PR00162">
    <property type="entry name" value="RIESKE"/>
</dbReference>
<dbReference type="EMBL" id="UINC01002634">
    <property type="protein sequence ID" value="SUZ98744.1"/>
    <property type="molecule type" value="Genomic_DNA"/>
</dbReference>
<feature type="domain" description="Rieske" evidence="22">
    <location>
        <begin position="88"/>
        <end position="190"/>
    </location>
</feature>
<keyword evidence="11" id="KW-1278">Translocase</keyword>
<evidence type="ECO:0000259" key="22">
    <source>
        <dbReference type="PROSITE" id="PS51296"/>
    </source>
</evidence>
<gene>
    <name evidence="23" type="ORF">METZ01_LOCUS51598</name>
</gene>
<evidence type="ECO:0000256" key="5">
    <source>
        <dbReference type="ARBA" id="ARBA00019816"/>
    </source>
</evidence>
<dbReference type="Gene3D" id="1.20.5.510">
    <property type="entry name" value="Single helix bin"/>
    <property type="match status" value="1"/>
</dbReference>
<evidence type="ECO:0000256" key="3">
    <source>
        <dbReference type="ARBA" id="ARBA00011649"/>
    </source>
</evidence>
<dbReference type="CDD" id="cd03470">
    <property type="entry name" value="Rieske_cytochrome_bc1"/>
    <property type="match status" value="1"/>
</dbReference>
<proteinExistence type="predicted"/>
<evidence type="ECO:0000256" key="8">
    <source>
        <dbReference type="ARBA" id="ARBA00022692"/>
    </source>
</evidence>
<reference evidence="23" key="1">
    <citation type="submission" date="2018-05" db="EMBL/GenBank/DDBJ databases">
        <authorList>
            <person name="Lanie J.A."/>
            <person name="Ng W.-L."/>
            <person name="Kazmierczak K.M."/>
            <person name="Andrzejewski T.M."/>
            <person name="Davidsen T.M."/>
            <person name="Wayne K.J."/>
            <person name="Tettelin H."/>
            <person name="Glass J.I."/>
            <person name="Rusch D."/>
            <person name="Podicherti R."/>
            <person name="Tsui H.-C.T."/>
            <person name="Winkler M.E."/>
        </authorList>
    </citation>
    <scope>NUCLEOTIDE SEQUENCE</scope>
</reference>
<keyword evidence="7" id="KW-1003">Cell membrane</keyword>
<dbReference type="Gene3D" id="2.102.10.10">
    <property type="entry name" value="Rieske [2Fe-2S] iron-sulphur domain"/>
    <property type="match status" value="1"/>
</dbReference>
<evidence type="ECO:0000256" key="21">
    <source>
        <dbReference type="SAM" id="MobiDB-lite"/>
    </source>
</evidence>
<protein>
    <recommendedName>
        <fullName evidence="5">Ubiquinol-cytochrome c reductase iron-sulfur subunit</fullName>
        <ecNumber evidence="4">7.1.1.8</ecNumber>
    </recommendedName>
    <alternativeName>
        <fullName evidence="19">Rieske iron-sulfur protein</fullName>
    </alternativeName>
</protein>
<name>A0A381S5K6_9ZZZZ</name>
<dbReference type="Pfam" id="PF10399">
    <property type="entry name" value="UCR_Fe-S_N"/>
    <property type="match status" value="1"/>
</dbReference>
<comment type="function">
    <text evidence="1">Component of the ubiquinol-cytochrome c reductase complex (complex III or cytochrome b-c1 complex), which is a respiratory chain that generates an electrochemical potential coupled to ATP synthesis.</text>
</comment>
<comment type="cofactor">
    <cofactor evidence="20">
        <name>[2Fe-2S] cluster</name>
        <dbReference type="ChEBI" id="CHEBI:190135"/>
    </cofactor>
</comment>
<evidence type="ECO:0000256" key="11">
    <source>
        <dbReference type="ARBA" id="ARBA00022967"/>
    </source>
</evidence>
<dbReference type="InterPro" id="IPR014349">
    <property type="entry name" value="Rieske_Fe-S_prot"/>
</dbReference>
<evidence type="ECO:0000256" key="9">
    <source>
        <dbReference type="ARBA" id="ARBA00022714"/>
    </source>
</evidence>
<evidence type="ECO:0000256" key="13">
    <source>
        <dbReference type="ARBA" id="ARBA00022989"/>
    </source>
</evidence>
<dbReference type="InterPro" id="IPR005805">
    <property type="entry name" value="Rieske_Fe-S_prot_C"/>
</dbReference>
<evidence type="ECO:0000256" key="12">
    <source>
        <dbReference type="ARBA" id="ARBA00022982"/>
    </source>
</evidence>
<sequence length="198" mass="21661">MQPKPPSNPGRRKFLIAATSIVGTGAVIGAAIPFVTAFNPSEQAKAAGAPAKADISKLTKGEMMLVEWRGIPIYIFRHTEESLTNLNKNLSRLSDPDSEEDQQPDYAKNSNRSRKEEIVVLEAVCTHLSCAPKFYPELGTTDFDSDWQGGFFCPCHGSMFDLAGRVYSGVPAPTNLPVPPHYYESEDVLVIGEDEEVT</sequence>
<keyword evidence="8" id="KW-0812">Transmembrane</keyword>
<dbReference type="PANTHER" id="PTHR10134">
    <property type="entry name" value="CYTOCHROME B-C1 COMPLEX SUBUNIT RIESKE, MITOCHONDRIAL"/>
    <property type="match status" value="1"/>
</dbReference>
<evidence type="ECO:0000256" key="4">
    <source>
        <dbReference type="ARBA" id="ARBA00012951"/>
    </source>
</evidence>
<dbReference type="GO" id="GO:0051537">
    <property type="term" value="F:2 iron, 2 sulfur cluster binding"/>
    <property type="evidence" value="ECO:0007669"/>
    <property type="project" value="UniProtKB-KW"/>
</dbReference>
<evidence type="ECO:0000256" key="17">
    <source>
        <dbReference type="ARBA" id="ARBA00023157"/>
    </source>
</evidence>
<dbReference type="InterPro" id="IPR006311">
    <property type="entry name" value="TAT_signal"/>
</dbReference>
<dbReference type="EC" id="7.1.1.8" evidence="4"/>
<evidence type="ECO:0000256" key="6">
    <source>
        <dbReference type="ARBA" id="ARBA00022448"/>
    </source>
</evidence>
<evidence type="ECO:0000256" key="1">
    <source>
        <dbReference type="ARBA" id="ARBA00002444"/>
    </source>
</evidence>
<evidence type="ECO:0000256" key="19">
    <source>
        <dbReference type="ARBA" id="ARBA00032409"/>
    </source>
</evidence>
<keyword evidence="9" id="KW-0001">2Fe-2S</keyword>
<evidence type="ECO:0000313" key="23">
    <source>
        <dbReference type="EMBL" id="SUZ98744.1"/>
    </source>
</evidence>
<keyword evidence="15" id="KW-0411">Iron-sulfur</keyword>
<dbReference type="PROSITE" id="PS51296">
    <property type="entry name" value="RIESKE"/>
    <property type="match status" value="1"/>
</dbReference>
<keyword evidence="12" id="KW-0249">Electron transport</keyword>
<keyword evidence="13" id="KW-1133">Transmembrane helix</keyword>
<evidence type="ECO:0000256" key="15">
    <source>
        <dbReference type="ARBA" id="ARBA00023014"/>
    </source>
</evidence>
<keyword evidence="10" id="KW-0479">Metal-binding</keyword>
<comment type="subcellular location">
    <subcellularLocation>
        <location evidence="2">Cell membrane</location>
        <topology evidence="2">Single-pass membrane protein</topology>
    </subcellularLocation>
</comment>
<dbReference type="SUPFAM" id="SSF50022">
    <property type="entry name" value="ISP domain"/>
    <property type="match status" value="1"/>
</dbReference>
<organism evidence="23">
    <name type="scientific">marine metagenome</name>
    <dbReference type="NCBI Taxonomy" id="408172"/>
    <lineage>
        <taxon>unclassified sequences</taxon>
        <taxon>metagenomes</taxon>
        <taxon>ecological metagenomes</taxon>
    </lineage>
</organism>
<dbReference type="AlphaFoldDB" id="A0A381S5K6"/>
<dbReference type="Pfam" id="PF00355">
    <property type="entry name" value="Rieske"/>
    <property type="match status" value="1"/>
</dbReference>
<comment type="subunit">
    <text evidence="3">The main subunits of complex b-c1 are: cytochrome b, cytochrome c1 and the Rieske protein.</text>
</comment>
<feature type="region of interest" description="Disordered" evidence="21">
    <location>
        <begin position="89"/>
        <end position="112"/>
    </location>
</feature>
<dbReference type="GO" id="GO:0008121">
    <property type="term" value="F:quinol-cytochrome-c reductase activity"/>
    <property type="evidence" value="ECO:0007669"/>
    <property type="project" value="UniProtKB-EC"/>
</dbReference>